<dbReference type="AlphaFoldDB" id="A0A0A0LKG5"/>
<sequence length="53" mass="6034">MLMTHVDLMKSFLITILWISLIPVRRGKSFLLVHVLCCAGVSIGVYLKRRFSA</sequence>
<reference evidence="2 3" key="4">
    <citation type="journal article" date="2011" name="BMC Genomics">
        <title>RNA-Seq improves annotation of protein-coding genes in the cucumber genome.</title>
        <authorList>
            <person name="Li Z."/>
            <person name="Zhang Z."/>
            <person name="Yan P."/>
            <person name="Huang S."/>
            <person name="Fei Z."/>
            <person name="Lin K."/>
        </authorList>
    </citation>
    <scope>NUCLEOTIDE SEQUENCE [LARGE SCALE GENOMIC DNA]</scope>
    <source>
        <strain evidence="3">cv. 9930</strain>
    </source>
</reference>
<accession>A0A0A0LKG5</accession>
<keyword evidence="1" id="KW-1133">Transmembrane helix</keyword>
<reference evidence="2 3" key="2">
    <citation type="journal article" date="2009" name="PLoS ONE">
        <title>An integrated genetic and cytogenetic map of the cucumber genome.</title>
        <authorList>
            <person name="Ren Y."/>
            <person name="Zhang Z."/>
            <person name="Liu J."/>
            <person name="Staub J.E."/>
            <person name="Han Y."/>
            <person name="Cheng Z."/>
            <person name="Li X."/>
            <person name="Lu J."/>
            <person name="Miao H."/>
            <person name="Kang H."/>
            <person name="Xie B."/>
            <person name="Gu X."/>
            <person name="Wang X."/>
            <person name="Du Y."/>
            <person name="Jin W."/>
            <person name="Huang S."/>
        </authorList>
    </citation>
    <scope>NUCLEOTIDE SEQUENCE [LARGE SCALE GENOMIC DNA]</scope>
    <source>
        <strain evidence="3">cv. 9930</strain>
    </source>
</reference>
<proteinExistence type="predicted"/>
<reference evidence="2 3" key="1">
    <citation type="journal article" date="2009" name="Nat. Genet.">
        <title>The genome of the cucumber, Cucumis sativus L.</title>
        <authorList>
            <person name="Huang S."/>
            <person name="Li R."/>
            <person name="Zhang Z."/>
            <person name="Li L."/>
            <person name="Gu X."/>
            <person name="Fan W."/>
            <person name="Lucas W.J."/>
            <person name="Wang X."/>
            <person name="Xie B."/>
            <person name="Ni P."/>
            <person name="Ren Y."/>
            <person name="Zhu H."/>
            <person name="Li J."/>
            <person name="Lin K."/>
            <person name="Jin W."/>
            <person name="Fei Z."/>
            <person name="Li G."/>
            <person name="Staub J."/>
            <person name="Kilian A."/>
            <person name="van der Vossen E.A."/>
            <person name="Wu Y."/>
            <person name="Guo J."/>
            <person name="He J."/>
            <person name="Jia Z."/>
            <person name="Ren Y."/>
            <person name="Tian G."/>
            <person name="Lu Y."/>
            <person name="Ruan J."/>
            <person name="Qian W."/>
            <person name="Wang M."/>
            <person name="Huang Q."/>
            <person name="Li B."/>
            <person name="Xuan Z."/>
            <person name="Cao J."/>
            <person name="Asan"/>
            <person name="Wu Z."/>
            <person name="Zhang J."/>
            <person name="Cai Q."/>
            <person name="Bai Y."/>
            <person name="Zhao B."/>
            <person name="Han Y."/>
            <person name="Li Y."/>
            <person name="Li X."/>
            <person name="Wang S."/>
            <person name="Shi Q."/>
            <person name="Liu S."/>
            <person name="Cho W.K."/>
            <person name="Kim J.Y."/>
            <person name="Xu Y."/>
            <person name="Heller-Uszynska K."/>
            <person name="Miao H."/>
            <person name="Cheng Z."/>
            <person name="Zhang S."/>
            <person name="Wu J."/>
            <person name="Yang Y."/>
            <person name="Kang H."/>
            <person name="Li M."/>
            <person name="Liang H."/>
            <person name="Ren X."/>
            <person name="Shi Z."/>
            <person name="Wen M."/>
            <person name="Jian M."/>
            <person name="Yang H."/>
            <person name="Zhang G."/>
            <person name="Yang Z."/>
            <person name="Chen R."/>
            <person name="Liu S."/>
            <person name="Li J."/>
            <person name="Ma L."/>
            <person name="Liu H."/>
            <person name="Zhou Y."/>
            <person name="Zhao J."/>
            <person name="Fang X."/>
            <person name="Li G."/>
            <person name="Fang L."/>
            <person name="Li Y."/>
            <person name="Liu D."/>
            <person name="Zheng H."/>
            <person name="Zhang Y."/>
            <person name="Qin N."/>
            <person name="Li Z."/>
            <person name="Yang G."/>
            <person name="Yang S."/>
            <person name="Bolund L."/>
            <person name="Kristiansen K."/>
            <person name="Zheng H."/>
            <person name="Li S."/>
            <person name="Zhang X."/>
            <person name="Yang H."/>
            <person name="Wang J."/>
            <person name="Sun R."/>
            <person name="Zhang B."/>
            <person name="Jiang S."/>
            <person name="Wang J."/>
            <person name="Du Y."/>
            <person name="Li S."/>
        </authorList>
    </citation>
    <scope>NUCLEOTIDE SEQUENCE [LARGE SCALE GENOMIC DNA]</scope>
    <source>
        <strain evidence="3">cv. 9930</strain>
    </source>
</reference>
<reference evidence="2 3" key="3">
    <citation type="journal article" date="2010" name="BMC Genomics">
        <title>Transcriptome sequencing and comparative analysis of cucumber flowers with different sex types.</title>
        <authorList>
            <person name="Guo S."/>
            <person name="Zheng Y."/>
            <person name="Joung J.G."/>
            <person name="Liu S."/>
            <person name="Zhang Z."/>
            <person name="Crasta O.R."/>
            <person name="Sobral B.W."/>
            <person name="Xu Y."/>
            <person name="Huang S."/>
            <person name="Fei Z."/>
        </authorList>
    </citation>
    <scope>NUCLEOTIDE SEQUENCE [LARGE SCALE GENOMIC DNA]</scope>
    <source>
        <strain evidence="3">cv. 9930</strain>
    </source>
</reference>
<dbReference type="Proteomes" id="UP000029981">
    <property type="component" value="Chromosome 2"/>
</dbReference>
<dbReference type="EMBL" id="CM002923">
    <property type="protein sequence ID" value="KGN62298.1"/>
    <property type="molecule type" value="Genomic_DNA"/>
</dbReference>
<feature type="transmembrane region" description="Helical" evidence="1">
    <location>
        <begin position="30"/>
        <end position="47"/>
    </location>
</feature>
<dbReference type="Gramene" id="KGN62298">
    <property type="protein sequence ID" value="KGN62298"/>
    <property type="gene ID" value="Csa_2G348850"/>
</dbReference>
<keyword evidence="3" id="KW-1185">Reference proteome</keyword>
<keyword evidence="1" id="KW-0472">Membrane</keyword>
<gene>
    <name evidence="2" type="ORF">Csa_2G348850</name>
</gene>
<organism evidence="2 3">
    <name type="scientific">Cucumis sativus</name>
    <name type="common">Cucumber</name>
    <dbReference type="NCBI Taxonomy" id="3659"/>
    <lineage>
        <taxon>Eukaryota</taxon>
        <taxon>Viridiplantae</taxon>
        <taxon>Streptophyta</taxon>
        <taxon>Embryophyta</taxon>
        <taxon>Tracheophyta</taxon>
        <taxon>Spermatophyta</taxon>
        <taxon>Magnoliopsida</taxon>
        <taxon>eudicotyledons</taxon>
        <taxon>Gunneridae</taxon>
        <taxon>Pentapetalae</taxon>
        <taxon>rosids</taxon>
        <taxon>fabids</taxon>
        <taxon>Cucurbitales</taxon>
        <taxon>Cucurbitaceae</taxon>
        <taxon>Benincaseae</taxon>
        <taxon>Cucumis</taxon>
    </lineage>
</organism>
<evidence type="ECO:0000313" key="3">
    <source>
        <dbReference type="Proteomes" id="UP000029981"/>
    </source>
</evidence>
<protein>
    <submittedName>
        <fullName evidence="2">Uncharacterized protein</fullName>
    </submittedName>
</protein>
<keyword evidence="1" id="KW-0812">Transmembrane</keyword>
<evidence type="ECO:0000256" key="1">
    <source>
        <dbReference type="SAM" id="Phobius"/>
    </source>
</evidence>
<name>A0A0A0LKG5_CUCSA</name>
<evidence type="ECO:0000313" key="2">
    <source>
        <dbReference type="EMBL" id="KGN62298.1"/>
    </source>
</evidence>